<dbReference type="AlphaFoldDB" id="A0AAQ3JTE6"/>
<reference evidence="5 6" key="1">
    <citation type="submission" date="2023-10" db="EMBL/GenBank/DDBJ databases">
        <title>Chromosome-scale genome assembly provides insights into flower coloration mechanisms of Canna indica.</title>
        <authorList>
            <person name="Li C."/>
        </authorList>
    </citation>
    <scope>NUCLEOTIDE SEQUENCE [LARGE SCALE GENOMIC DNA]</scope>
    <source>
        <tissue evidence="5">Flower</tissue>
    </source>
</reference>
<dbReference type="Pfam" id="PF14571">
    <property type="entry name" value="Di19_C"/>
    <property type="match status" value="1"/>
</dbReference>
<proteinExistence type="inferred from homology"/>
<dbReference type="EMBL" id="CP136890">
    <property type="protein sequence ID" value="WOK94694.1"/>
    <property type="molecule type" value="Genomic_DNA"/>
</dbReference>
<evidence type="ECO:0000256" key="1">
    <source>
        <dbReference type="ARBA" id="ARBA00007109"/>
    </source>
</evidence>
<evidence type="ECO:0000259" key="4">
    <source>
        <dbReference type="Pfam" id="PF14571"/>
    </source>
</evidence>
<organism evidence="5 6">
    <name type="scientific">Canna indica</name>
    <name type="common">Indian-shot</name>
    <dbReference type="NCBI Taxonomy" id="4628"/>
    <lineage>
        <taxon>Eukaryota</taxon>
        <taxon>Viridiplantae</taxon>
        <taxon>Streptophyta</taxon>
        <taxon>Embryophyta</taxon>
        <taxon>Tracheophyta</taxon>
        <taxon>Spermatophyta</taxon>
        <taxon>Magnoliopsida</taxon>
        <taxon>Liliopsida</taxon>
        <taxon>Zingiberales</taxon>
        <taxon>Cannaceae</taxon>
        <taxon>Canna</taxon>
    </lineage>
</organism>
<dbReference type="InterPro" id="IPR027935">
    <property type="entry name" value="Di19_C"/>
</dbReference>
<dbReference type="Proteomes" id="UP001327560">
    <property type="component" value="Chromosome 1"/>
</dbReference>
<protein>
    <recommendedName>
        <fullName evidence="7">Drought induced 19 protein type zinc-binding domain-containing protein</fullName>
    </recommendedName>
</protein>
<name>A0AAQ3JTE6_9LILI</name>
<evidence type="ECO:0000313" key="5">
    <source>
        <dbReference type="EMBL" id="WOK94694.1"/>
    </source>
</evidence>
<keyword evidence="6" id="KW-1185">Reference proteome</keyword>
<dbReference type="Pfam" id="PF05605">
    <property type="entry name" value="zf-Di19"/>
    <property type="match status" value="1"/>
</dbReference>
<feature type="compositionally biased region" description="Basic residues" evidence="2">
    <location>
        <begin position="160"/>
        <end position="183"/>
    </location>
</feature>
<evidence type="ECO:0000313" key="6">
    <source>
        <dbReference type="Proteomes" id="UP001327560"/>
    </source>
</evidence>
<feature type="domain" description="Di19 C-terminal" evidence="4">
    <location>
        <begin position="89"/>
        <end position="154"/>
    </location>
</feature>
<dbReference type="InterPro" id="IPR008598">
    <property type="entry name" value="Di19_Zn-bd"/>
</dbReference>
<gene>
    <name evidence="5" type="ORF">Cni_G03399</name>
</gene>
<evidence type="ECO:0000259" key="3">
    <source>
        <dbReference type="Pfam" id="PF05605"/>
    </source>
</evidence>
<feature type="compositionally biased region" description="Polar residues" evidence="2">
    <location>
        <begin position="7"/>
        <end position="22"/>
    </location>
</feature>
<evidence type="ECO:0008006" key="7">
    <source>
        <dbReference type="Google" id="ProtNLM"/>
    </source>
</evidence>
<feature type="region of interest" description="Disordered" evidence="2">
    <location>
        <begin position="1"/>
        <end position="23"/>
    </location>
</feature>
<sequence>MAADSWSCVSGASKGHQSTPQSGYHACGGFEEMDGEEEDSQLDFACPFCAEIFDIVGLCCHIDDEHPVEAKHWRRQLHRGSFCSHSTPSLLRKDLRDGNLQSFAPCNAAPDPLLSSFFFNFHVVDPSKDTQPESTEENMVIKVSDDKLLESSHSPTVGRRPPHRRTVRPHRRGRQQYSPRRRNPNFLSQSHCPFRISPPYRSAPITVARPTSITGGSAHRCPFSASLIARLYQRASLQFLVQQKHIEKLDLGYEENKVEKKKTRKGERTP</sequence>
<feature type="domain" description="Di19 zinc-binding" evidence="3">
    <location>
        <begin position="43"/>
        <end position="71"/>
    </location>
</feature>
<feature type="region of interest" description="Disordered" evidence="2">
    <location>
        <begin position="149"/>
        <end position="191"/>
    </location>
</feature>
<dbReference type="PANTHER" id="PTHR31875:SF26">
    <property type="entry name" value="PROTEIN DEHYDRATION-INDUCED 19-RELATED"/>
    <property type="match status" value="1"/>
</dbReference>
<accession>A0AAQ3JTE6</accession>
<comment type="similarity">
    <text evidence="1">Belongs to the Di19 family.</text>
</comment>
<dbReference type="PANTHER" id="PTHR31875">
    <property type="entry name" value="PROTEIN DEHYDRATION-INDUCED 19"/>
    <property type="match status" value="1"/>
</dbReference>
<evidence type="ECO:0000256" key="2">
    <source>
        <dbReference type="SAM" id="MobiDB-lite"/>
    </source>
</evidence>
<dbReference type="InterPro" id="IPR033347">
    <property type="entry name" value="Di19"/>
</dbReference>